<accession>A0A1G1SVX4</accession>
<gene>
    <name evidence="2" type="ORF">BEN49_02575</name>
</gene>
<dbReference type="AlphaFoldDB" id="A0A1G1SVX4"/>
<proteinExistence type="predicted"/>
<reference evidence="2 3" key="1">
    <citation type="submission" date="2016-08" db="EMBL/GenBank/DDBJ databases">
        <title>Hymenobacter coccineus sp. nov., Hymenobacter lapidarius sp. nov. and Hymenobacter glacialis sp. nov., isolated from Antarctic soil.</title>
        <authorList>
            <person name="Sedlacek I."/>
            <person name="Kralova S."/>
            <person name="Kyrova K."/>
            <person name="Maslanova I."/>
            <person name="Stankova E."/>
            <person name="Vrbovska V."/>
            <person name="Nemec M."/>
            <person name="Bartak M."/>
            <person name="Svec P."/>
            <person name="Busse H.-J."/>
            <person name="Pantucek R."/>
        </authorList>
    </citation>
    <scope>NUCLEOTIDE SEQUENCE [LARGE SCALE GENOMIC DNA]</scope>
    <source>
        <strain evidence="2 3">CCM 8649</strain>
    </source>
</reference>
<sequence>MLLAACNEPARQPTTEVPAALPSGVPGTASGPRPSDSALNAPAQTQPVSLNPTAEAAAAVDSAAIPAVKNVPFVGPPTVKRALNNGLKTGSN</sequence>
<dbReference type="OrthoDB" id="886863at2"/>
<dbReference type="RefSeq" id="WP_070746417.1">
    <property type="nucleotide sequence ID" value="NZ_MDZA01000426.1"/>
</dbReference>
<evidence type="ECO:0000313" key="3">
    <source>
        <dbReference type="Proteomes" id="UP000177506"/>
    </source>
</evidence>
<comment type="caution">
    <text evidence="2">The sequence shown here is derived from an EMBL/GenBank/DDBJ whole genome shotgun (WGS) entry which is preliminary data.</text>
</comment>
<evidence type="ECO:0000256" key="1">
    <source>
        <dbReference type="SAM" id="MobiDB-lite"/>
    </source>
</evidence>
<protein>
    <submittedName>
        <fullName evidence="2">Uncharacterized protein</fullName>
    </submittedName>
</protein>
<dbReference type="Proteomes" id="UP000177506">
    <property type="component" value="Unassembled WGS sequence"/>
</dbReference>
<organism evidence="2 3">
    <name type="scientific">Hymenobacter coccineus</name>
    <dbReference type="NCBI Taxonomy" id="1908235"/>
    <lineage>
        <taxon>Bacteria</taxon>
        <taxon>Pseudomonadati</taxon>
        <taxon>Bacteroidota</taxon>
        <taxon>Cytophagia</taxon>
        <taxon>Cytophagales</taxon>
        <taxon>Hymenobacteraceae</taxon>
        <taxon>Hymenobacter</taxon>
    </lineage>
</organism>
<dbReference type="EMBL" id="MDZA01000426">
    <property type="protein sequence ID" value="OGX82769.1"/>
    <property type="molecule type" value="Genomic_DNA"/>
</dbReference>
<feature type="region of interest" description="Disordered" evidence="1">
    <location>
        <begin position="1"/>
        <end position="54"/>
    </location>
</feature>
<feature type="region of interest" description="Disordered" evidence="1">
    <location>
        <begin position="70"/>
        <end position="92"/>
    </location>
</feature>
<name>A0A1G1SVX4_9BACT</name>
<evidence type="ECO:0000313" key="2">
    <source>
        <dbReference type="EMBL" id="OGX82769.1"/>
    </source>
</evidence>
<keyword evidence="3" id="KW-1185">Reference proteome</keyword>
<feature type="compositionally biased region" description="Polar residues" evidence="1">
    <location>
        <begin position="42"/>
        <end position="52"/>
    </location>
</feature>